<feature type="domain" description="EAL" evidence="2">
    <location>
        <begin position="501"/>
        <end position="754"/>
    </location>
</feature>
<dbReference type="PROSITE" id="PS50883">
    <property type="entry name" value="EAL"/>
    <property type="match status" value="1"/>
</dbReference>
<feature type="transmembrane region" description="Helical" evidence="1">
    <location>
        <begin position="255"/>
        <end position="275"/>
    </location>
</feature>
<feature type="transmembrane region" description="Helical" evidence="1">
    <location>
        <begin position="58"/>
        <end position="76"/>
    </location>
</feature>
<keyword evidence="1" id="KW-1133">Transmembrane helix</keyword>
<dbReference type="InterPro" id="IPR029787">
    <property type="entry name" value="Nucleotide_cyclase"/>
</dbReference>
<keyword evidence="1" id="KW-0472">Membrane</keyword>
<feature type="transmembrane region" description="Helical" evidence="1">
    <location>
        <begin position="184"/>
        <end position="205"/>
    </location>
</feature>
<feature type="transmembrane region" description="Helical" evidence="1">
    <location>
        <begin position="91"/>
        <end position="108"/>
    </location>
</feature>
<comment type="caution">
    <text evidence="4">The sequence shown here is derived from an EMBL/GenBank/DDBJ whole genome shotgun (WGS) entry which is preliminary data.</text>
</comment>
<dbReference type="PANTHER" id="PTHR33121:SF70">
    <property type="entry name" value="SIGNALING PROTEIN YKOW"/>
    <property type="match status" value="1"/>
</dbReference>
<name>A0ABT4MJ73_9NOCA</name>
<dbReference type="InterPro" id="IPR050706">
    <property type="entry name" value="Cyclic-di-GMP_PDE-like"/>
</dbReference>
<dbReference type="Pfam" id="PF00563">
    <property type="entry name" value="EAL"/>
    <property type="match status" value="1"/>
</dbReference>
<evidence type="ECO:0000259" key="3">
    <source>
        <dbReference type="PROSITE" id="PS50887"/>
    </source>
</evidence>
<organism evidence="4 5">
    <name type="scientific">Rhodococcus ruber</name>
    <dbReference type="NCBI Taxonomy" id="1830"/>
    <lineage>
        <taxon>Bacteria</taxon>
        <taxon>Bacillati</taxon>
        <taxon>Actinomycetota</taxon>
        <taxon>Actinomycetes</taxon>
        <taxon>Mycobacteriales</taxon>
        <taxon>Nocardiaceae</taxon>
        <taxon>Rhodococcus</taxon>
    </lineage>
</organism>
<dbReference type="InterPro" id="IPR035919">
    <property type="entry name" value="EAL_sf"/>
</dbReference>
<gene>
    <name evidence="4" type="ORF">O4220_14870</name>
</gene>
<dbReference type="Pfam" id="PF00990">
    <property type="entry name" value="GGDEF"/>
    <property type="match status" value="1"/>
</dbReference>
<feature type="transmembrane region" description="Helical" evidence="1">
    <location>
        <begin position="158"/>
        <end position="177"/>
    </location>
</feature>
<keyword evidence="5" id="KW-1185">Reference proteome</keyword>
<dbReference type="Proteomes" id="UP001081071">
    <property type="component" value="Unassembled WGS sequence"/>
</dbReference>
<dbReference type="SUPFAM" id="SSF141868">
    <property type="entry name" value="EAL domain-like"/>
    <property type="match status" value="1"/>
</dbReference>
<feature type="transmembrane region" description="Helical" evidence="1">
    <location>
        <begin position="217"/>
        <end position="235"/>
    </location>
</feature>
<sequence>MLWTRFLGLGAIAVVGYATAPQGLPRNAIYAIVVSATVAAFVHRYVGEPGPDKRTWKYMAVGFGSWGIGDALIAVMKIDGGRVSTFSAADVFYLLGYAIIAVGFARAADENGLVFGMEELYECLIVAVGFGLVTWVFVVSDGSTRSVSEAMALWPATAYLTVDAFLLTLVGSLYLVTRSTTVPLVAAAVGVVLLVSADFASYAAVSNTEVYGSTIPNAMWLASYVCFGVVALHDAQKSARRAERPGPFKFGKGRFFGLSVAVAVTPTVMTVQLARGVPVEQWGWLIVGSSALVILLVGFRMARFVRTLRLQAAILEDVARTDAVTGLASRRLLRERLDTMLATRGDSDVFTLVVDIDRFAQINETFGYSVGDTVLREIGHRLVASVRSDDLVGRLGGDQFVVAMRRSPDRTDVCETAAQLQFAVSRKMFVHDINVALDATVGVAAIEDSAVCAYRPEGPSATPIDGEAMMQQAHVALTAAKAGHTRVGRYEPDMDRDRHDQMRLLGELDTAIRDHQLRVFFQPCLDLESGSVDRVEALLRWQHPREGLIGPSIFLPDAERTGMLPAITALVLDEALAQCSALRRRGVNLSVSVNLSVRNLLDETLTEQVSAALAKYAVPAHTLEFEVTETTAMTDPVRSVNALASLRGLGATIAIDDYGTGYSSLAYLQSLPVQTLKIDRSFVSKMNTDDTDASIVRSTIDLARSLGVRVMAEGVEDEGTLDALRLLGCDGAQGYFLGRPMPAEFLADAVAKLDSEMPTKLEWELARERI</sequence>
<keyword evidence="1" id="KW-0812">Transmembrane</keyword>
<dbReference type="PANTHER" id="PTHR33121">
    <property type="entry name" value="CYCLIC DI-GMP PHOSPHODIESTERASE PDEF"/>
    <property type="match status" value="1"/>
</dbReference>
<dbReference type="SMART" id="SM00052">
    <property type="entry name" value="EAL"/>
    <property type="match status" value="1"/>
</dbReference>
<dbReference type="PROSITE" id="PS50887">
    <property type="entry name" value="GGDEF"/>
    <property type="match status" value="1"/>
</dbReference>
<dbReference type="RefSeq" id="WP_269605476.1">
    <property type="nucleotide sequence ID" value="NZ_JAPWIJ010000006.1"/>
</dbReference>
<evidence type="ECO:0000259" key="2">
    <source>
        <dbReference type="PROSITE" id="PS50883"/>
    </source>
</evidence>
<dbReference type="InterPro" id="IPR043128">
    <property type="entry name" value="Rev_trsase/Diguanyl_cyclase"/>
</dbReference>
<accession>A0ABT4MJ73</accession>
<feature type="transmembrane region" description="Helical" evidence="1">
    <location>
        <begin position="120"/>
        <end position="138"/>
    </location>
</feature>
<dbReference type="Gene3D" id="3.20.20.450">
    <property type="entry name" value="EAL domain"/>
    <property type="match status" value="1"/>
</dbReference>
<feature type="domain" description="GGDEF" evidence="3">
    <location>
        <begin position="347"/>
        <end position="492"/>
    </location>
</feature>
<dbReference type="NCBIfam" id="TIGR00254">
    <property type="entry name" value="GGDEF"/>
    <property type="match status" value="1"/>
</dbReference>
<dbReference type="CDD" id="cd01949">
    <property type="entry name" value="GGDEF"/>
    <property type="match status" value="1"/>
</dbReference>
<proteinExistence type="predicted"/>
<evidence type="ECO:0000256" key="1">
    <source>
        <dbReference type="SAM" id="Phobius"/>
    </source>
</evidence>
<reference evidence="4" key="1">
    <citation type="submission" date="2022-12" db="EMBL/GenBank/DDBJ databases">
        <authorList>
            <person name="Krivoruchko A.V."/>
            <person name="Elkin A."/>
        </authorList>
    </citation>
    <scope>NUCLEOTIDE SEQUENCE</scope>
    <source>
        <strain evidence="4">IEGM 1391</strain>
    </source>
</reference>
<evidence type="ECO:0000313" key="5">
    <source>
        <dbReference type="Proteomes" id="UP001081071"/>
    </source>
</evidence>
<dbReference type="CDD" id="cd01948">
    <property type="entry name" value="EAL"/>
    <property type="match status" value="1"/>
</dbReference>
<dbReference type="Gene3D" id="3.30.70.270">
    <property type="match status" value="1"/>
</dbReference>
<dbReference type="InterPro" id="IPR001633">
    <property type="entry name" value="EAL_dom"/>
</dbReference>
<evidence type="ECO:0000313" key="4">
    <source>
        <dbReference type="EMBL" id="MCZ4519796.1"/>
    </source>
</evidence>
<dbReference type="SUPFAM" id="SSF55073">
    <property type="entry name" value="Nucleotide cyclase"/>
    <property type="match status" value="1"/>
</dbReference>
<feature type="transmembrane region" description="Helical" evidence="1">
    <location>
        <begin position="281"/>
        <end position="299"/>
    </location>
</feature>
<dbReference type="InterPro" id="IPR000160">
    <property type="entry name" value="GGDEF_dom"/>
</dbReference>
<dbReference type="EMBL" id="JAPWIJ010000006">
    <property type="protein sequence ID" value="MCZ4519796.1"/>
    <property type="molecule type" value="Genomic_DNA"/>
</dbReference>
<feature type="transmembrane region" description="Helical" evidence="1">
    <location>
        <begin position="28"/>
        <end position="46"/>
    </location>
</feature>
<dbReference type="SMART" id="SM00267">
    <property type="entry name" value="GGDEF"/>
    <property type="match status" value="1"/>
</dbReference>
<protein>
    <submittedName>
        <fullName evidence="4">Bifunctional diguanylate cyclase/phosphodiesterase</fullName>
    </submittedName>
</protein>